<evidence type="ECO:0000313" key="3">
    <source>
        <dbReference type="EMBL" id="JAA65551.1"/>
    </source>
</evidence>
<feature type="compositionally biased region" description="Acidic residues" evidence="1">
    <location>
        <begin position="135"/>
        <end position="160"/>
    </location>
</feature>
<evidence type="ECO:0000256" key="1">
    <source>
        <dbReference type="SAM" id="MobiDB-lite"/>
    </source>
</evidence>
<feature type="region of interest" description="Disordered" evidence="1">
    <location>
        <begin position="133"/>
        <end position="160"/>
    </location>
</feature>
<organism evidence="3">
    <name type="scientific">Ixodes ricinus</name>
    <name type="common">Common tick</name>
    <name type="synonym">Acarus ricinus</name>
    <dbReference type="NCBI Taxonomy" id="34613"/>
    <lineage>
        <taxon>Eukaryota</taxon>
        <taxon>Metazoa</taxon>
        <taxon>Ecdysozoa</taxon>
        <taxon>Arthropoda</taxon>
        <taxon>Chelicerata</taxon>
        <taxon>Arachnida</taxon>
        <taxon>Acari</taxon>
        <taxon>Parasitiformes</taxon>
        <taxon>Ixodida</taxon>
        <taxon>Ixodoidea</taxon>
        <taxon>Ixodidae</taxon>
        <taxon>Ixodinae</taxon>
        <taxon>Ixodes</taxon>
    </lineage>
</organism>
<protein>
    <submittedName>
        <fullName evidence="3">Putative transcription factor</fullName>
    </submittedName>
</protein>
<feature type="signal peptide" evidence="2">
    <location>
        <begin position="1"/>
        <end position="21"/>
    </location>
</feature>
<accession>A0A0K8R3D9</accession>
<proteinExistence type="evidence at transcript level"/>
<dbReference type="EMBL" id="GADI01008257">
    <property type="protein sequence ID" value="JAA65551.1"/>
    <property type="molecule type" value="mRNA"/>
</dbReference>
<reference evidence="3" key="1">
    <citation type="submission" date="2012-12" db="EMBL/GenBank/DDBJ databases">
        <title>Identification and characterization of a phenylalanine ammonia-lyase gene family in Isatis indigotica Fort.</title>
        <authorList>
            <person name="Liu Q."/>
            <person name="Chen J."/>
            <person name="Zhou X."/>
            <person name="Di P."/>
            <person name="Xiao Y."/>
            <person name="Xuan H."/>
            <person name="Zhang L."/>
            <person name="Chen W."/>
        </authorList>
    </citation>
    <scope>NUCLEOTIDE SEQUENCE</scope>
    <source>
        <tissue evidence="3">Salivary gland</tissue>
    </source>
</reference>
<feature type="region of interest" description="Disordered" evidence="1">
    <location>
        <begin position="23"/>
        <end position="43"/>
    </location>
</feature>
<evidence type="ECO:0000256" key="2">
    <source>
        <dbReference type="SAM" id="SignalP"/>
    </source>
</evidence>
<keyword evidence="2" id="KW-0732">Signal</keyword>
<name>A0A0K8R3D9_IXORI</name>
<sequence>MLLLKLTLVILILEIGERTMCSKSGSTSSAQENEDVSNPLPPGTYINVPDEKGCSYKQILDYSEGEALMGNYLVLTCTKSCPPGQKRNVVDGNKCTATLKLLTNGTVDVTVGSCAGGSCIPDSPPHSRIITLLEEGAEEEEEEEAEGEEKAEGEDEEEEE</sequence>
<dbReference type="AlphaFoldDB" id="A0A0K8R3D9"/>
<feature type="chain" id="PRO_5005515552" evidence="2">
    <location>
        <begin position="22"/>
        <end position="160"/>
    </location>
</feature>